<reference evidence="1 2" key="1">
    <citation type="submission" date="2019-05" db="EMBL/GenBank/DDBJ databases">
        <title>Another draft genome of Portunus trituberculatus and its Hox gene families provides insights of decapod evolution.</title>
        <authorList>
            <person name="Jeong J.-H."/>
            <person name="Song I."/>
            <person name="Kim S."/>
            <person name="Choi T."/>
            <person name="Kim D."/>
            <person name="Ryu S."/>
            <person name="Kim W."/>
        </authorList>
    </citation>
    <scope>NUCLEOTIDE SEQUENCE [LARGE SCALE GENOMIC DNA]</scope>
    <source>
        <tissue evidence="1">Muscle</tissue>
    </source>
</reference>
<comment type="caution">
    <text evidence="1">The sequence shown here is derived from an EMBL/GenBank/DDBJ whole genome shotgun (WGS) entry which is preliminary data.</text>
</comment>
<proteinExistence type="predicted"/>
<accession>A0A5B7D6Z7</accession>
<name>A0A5B7D6Z7_PORTR</name>
<evidence type="ECO:0000313" key="1">
    <source>
        <dbReference type="EMBL" id="MPC17068.1"/>
    </source>
</evidence>
<keyword evidence="2" id="KW-1185">Reference proteome</keyword>
<sequence>MSKAVHAKQPKCLETVLVPELRGVRGHSFVVCPEVVASQWYVCVPSQTLTDPLQPRYYNI</sequence>
<dbReference type="Proteomes" id="UP000324222">
    <property type="component" value="Unassembled WGS sequence"/>
</dbReference>
<evidence type="ECO:0000313" key="2">
    <source>
        <dbReference type="Proteomes" id="UP000324222"/>
    </source>
</evidence>
<protein>
    <submittedName>
        <fullName evidence="1">Uncharacterized protein</fullName>
    </submittedName>
</protein>
<dbReference type="AlphaFoldDB" id="A0A5B7D6Z7"/>
<gene>
    <name evidence="1" type="ORF">E2C01_009913</name>
</gene>
<dbReference type="EMBL" id="VSRR010000557">
    <property type="protein sequence ID" value="MPC17068.1"/>
    <property type="molecule type" value="Genomic_DNA"/>
</dbReference>
<organism evidence="1 2">
    <name type="scientific">Portunus trituberculatus</name>
    <name type="common">Swimming crab</name>
    <name type="synonym">Neptunus trituberculatus</name>
    <dbReference type="NCBI Taxonomy" id="210409"/>
    <lineage>
        <taxon>Eukaryota</taxon>
        <taxon>Metazoa</taxon>
        <taxon>Ecdysozoa</taxon>
        <taxon>Arthropoda</taxon>
        <taxon>Crustacea</taxon>
        <taxon>Multicrustacea</taxon>
        <taxon>Malacostraca</taxon>
        <taxon>Eumalacostraca</taxon>
        <taxon>Eucarida</taxon>
        <taxon>Decapoda</taxon>
        <taxon>Pleocyemata</taxon>
        <taxon>Brachyura</taxon>
        <taxon>Eubrachyura</taxon>
        <taxon>Portunoidea</taxon>
        <taxon>Portunidae</taxon>
        <taxon>Portuninae</taxon>
        <taxon>Portunus</taxon>
    </lineage>
</organism>